<proteinExistence type="predicted"/>
<evidence type="ECO:0000313" key="1">
    <source>
        <dbReference type="EMBL" id="SVD70415.1"/>
    </source>
</evidence>
<sequence length="42" mass="4481">MVVTMIPVTVCVTVHALAAYWCVCSRVEATVSAMARDEVNPG</sequence>
<organism evidence="1">
    <name type="scientific">marine metagenome</name>
    <dbReference type="NCBI Taxonomy" id="408172"/>
    <lineage>
        <taxon>unclassified sequences</taxon>
        <taxon>metagenomes</taxon>
        <taxon>ecological metagenomes</taxon>
    </lineage>
</organism>
<accession>A0A382XII8</accession>
<dbReference type="AlphaFoldDB" id="A0A382XII8"/>
<protein>
    <submittedName>
        <fullName evidence="1">Uncharacterized protein</fullName>
    </submittedName>
</protein>
<feature type="non-terminal residue" evidence="1">
    <location>
        <position position="42"/>
    </location>
</feature>
<gene>
    <name evidence="1" type="ORF">METZ01_LOCUS423269</name>
</gene>
<reference evidence="1" key="1">
    <citation type="submission" date="2018-05" db="EMBL/GenBank/DDBJ databases">
        <authorList>
            <person name="Lanie J.A."/>
            <person name="Ng W.-L."/>
            <person name="Kazmierczak K.M."/>
            <person name="Andrzejewski T.M."/>
            <person name="Davidsen T.M."/>
            <person name="Wayne K.J."/>
            <person name="Tettelin H."/>
            <person name="Glass J.I."/>
            <person name="Rusch D."/>
            <person name="Podicherti R."/>
            <person name="Tsui H.-C.T."/>
            <person name="Winkler M.E."/>
        </authorList>
    </citation>
    <scope>NUCLEOTIDE SEQUENCE</scope>
</reference>
<name>A0A382XII8_9ZZZZ</name>
<dbReference type="EMBL" id="UINC01167743">
    <property type="protein sequence ID" value="SVD70415.1"/>
    <property type="molecule type" value="Genomic_DNA"/>
</dbReference>